<dbReference type="Gene3D" id="2.30.30.30">
    <property type="match status" value="1"/>
</dbReference>
<feature type="region of interest" description="Disordered" evidence="4">
    <location>
        <begin position="58"/>
        <end position="103"/>
    </location>
</feature>
<sequence>MPPPPARTCQPRRGAGEAEAGHSVCARRAPRPPRAPSGTRVRRGIMQALRAPARCSLFDKGDALSGGGATRRRRRGGGSGTGNAGRGAAQRQQEERGAKREYADSREAEARWYAVQTQMGRQDDIERFARQKDVVALGGFECHTPMLTQYTRTSKGLLSERKVPVTAGMSIIKFKYSREMMFLIGQSKLFVRFLSRKTTWSTSSMNMKVIDADTDPGEPLTQEEVDWMFRSEEQDGGEYTSMTERGRDPNEVIKTGLETNDLVEVIADGPFKGFEGHVVEILDDERLIISLSVFGKDTPMEMAKAHVKQLAVGQ</sequence>
<evidence type="ECO:0000256" key="1">
    <source>
        <dbReference type="ARBA" id="ARBA00022814"/>
    </source>
</evidence>
<protein>
    <recommendedName>
        <fullName evidence="6">KOW domain-containing protein</fullName>
    </recommendedName>
</protein>
<keyword evidence="2" id="KW-0805">Transcription regulation</keyword>
<name>A0A7R9Y6T2_9VIRI</name>
<dbReference type="GO" id="GO:0031564">
    <property type="term" value="P:transcription antitermination"/>
    <property type="evidence" value="ECO:0007669"/>
    <property type="project" value="UniProtKB-KW"/>
</dbReference>
<dbReference type="CDD" id="cd06091">
    <property type="entry name" value="KOW_NusG"/>
    <property type="match status" value="1"/>
</dbReference>
<evidence type="ECO:0000256" key="4">
    <source>
        <dbReference type="SAM" id="MobiDB-lite"/>
    </source>
</evidence>
<evidence type="ECO:0000313" key="5">
    <source>
        <dbReference type="EMBL" id="CAD8248832.1"/>
    </source>
</evidence>
<evidence type="ECO:0000256" key="2">
    <source>
        <dbReference type="ARBA" id="ARBA00023015"/>
    </source>
</evidence>
<dbReference type="PANTHER" id="PTHR30265">
    <property type="entry name" value="RHO-INTERACTING TRANSCRIPTION TERMINATION FACTOR NUSG"/>
    <property type="match status" value="1"/>
</dbReference>
<dbReference type="InterPro" id="IPR014722">
    <property type="entry name" value="Rib_uL2_dom2"/>
</dbReference>
<keyword evidence="3" id="KW-0804">Transcription</keyword>
<gene>
    <name evidence="5" type="ORF">PCOL08062_LOCUS10860</name>
</gene>
<dbReference type="SUPFAM" id="SSF50104">
    <property type="entry name" value="Translation proteins SH3-like domain"/>
    <property type="match status" value="1"/>
</dbReference>
<dbReference type="InterPro" id="IPR008991">
    <property type="entry name" value="Translation_prot_SH3-like_sf"/>
</dbReference>
<organism evidence="5">
    <name type="scientific">Prasinoderma coloniale</name>
    <dbReference type="NCBI Taxonomy" id="156133"/>
    <lineage>
        <taxon>Eukaryota</taxon>
        <taxon>Viridiplantae</taxon>
        <taxon>Prasinodermophyta</taxon>
        <taxon>Prasinodermophyceae</taxon>
        <taxon>Prasinodermales</taxon>
        <taxon>Prasinodermaceae</taxon>
        <taxon>Prasinoderma</taxon>
    </lineage>
</organism>
<dbReference type="AlphaFoldDB" id="A0A7R9Y6T2"/>
<proteinExistence type="predicted"/>
<feature type="compositionally biased region" description="Basic and acidic residues" evidence="4">
    <location>
        <begin position="92"/>
        <end position="103"/>
    </location>
</feature>
<dbReference type="PANTHER" id="PTHR30265:SF4">
    <property type="entry name" value="KOW MOTIF FAMILY PROTEIN, EXPRESSED"/>
    <property type="match status" value="1"/>
</dbReference>
<evidence type="ECO:0000256" key="3">
    <source>
        <dbReference type="ARBA" id="ARBA00023163"/>
    </source>
</evidence>
<feature type="region of interest" description="Disordered" evidence="4">
    <location>
        <begin position="1"/>
        <end position="42"/>
    </location>
</feature>
<dbReference type="InterPro" id="IPR043425">
    <property type="entry name" value="NusG-like"/>
</dbReference>
<keyword evidence="1" id="KW-0889">Transcription antitermination</keyword>
<accession>A0A7R9Y6T2</accession>
<evidence type="ECO:0008006" key="6">
    <source>
        <dbReference type="Google" id="ProtNLM"/>
    </source>
</evidence>
<reference evidence="5" key="1">
    <citation type="submission" date="2021-01" db="EMBL/GenBank/DDBJ databases">
        <authorList>
            <person name="Corre E."/>
            <person name="Pelletier E."/>
            <person name="Niang G."/>
            <person name="Scheremetjew M."/>
            <person name="Finn R."/>
            <person name="Kale V."/>
            <person name="Holt S."/>
            <person name="Cochrane G."/>
            <person name="Meng A."/>
            <person name="Brown T."/>
            <person name="Cohen L."/>
        </authorList>
    </citation>
    <scope>NUCLEOTIDE SEQUENCE</scope>
    <source>
        <strain evidence="5">CCMP1413</strain>
    </source>
</reference>
<dbReference type="EMBL" id="HBDZ01014163">
    <property type="protein sequence ID" value="CAD8248832.1"/>
    <property type="molecule type" value="Transcribed_RNA"/>
</dbReference>